<dbReference type="InterPro" id="IPR037120">
    <property type="entry name" value="Haem_peroxidase_sf_animal"/>
</dbReference>
<evidence type="ECO:0000313" key="2">
    <source>
        <dbReference type="EMBL" id="MPC30374.1"/>
    </source>
</evidence>
<dbReference type="InterPro" id="IPR019791">
    <property type="entry name" value="Haem_peroxidase_animal"/>
</dbReference>
<dbReference type="GO" id="GO:0006979">
    <property type="term" value="P:response to oxidative stress"/>
    <property type="evidence" value="ECO:0007669"/>
    <property type="project" value="InterPro"/>
</dbReference>
<keyword evidence="3" id="KW-1185">Reference proteome</keyword>
<name>A0A5B7EC46_PORTR</name>
<keyword evidence="1 2" id="KW-0560">Oxidoreductase</keyword>
<evidence type="ECO:0000256" key="1">
    <source>
        <dbReference type="ARBA" id="ARBA00022559"/>
    </source>
</evidence>
<dbReference type="Gene3D" id="1.10.640.10">
    <property type="entry name" value="Haem peroxidase domain superfamily, animal type"/>
    <property type="match status" value="2"/>
</dbReference>
<accession>A0A5B7EC46</accession>
<gene>
    <name evidence="2" type="primary">Pxt_4</name>
    <name evidence="2" type="ORF">E2C01_023636</name>
</gene>
<dbReference type="PRINTS" id="PR00457">
    <property type="entry name" value="ANPEROXIDASE"/>
</dbReference>
<protein>
    <submittedName>
        <fullName evidence="2">Chorion peroxidase</fullName>
    </submittedName>
</protein>
<dbReference type="GO" id="GO:0004601">
    <property type="term" value="F:peroxidase activity"/>
    <property type="evidence" value="ECO:0007669"/>
    <property type="project" value="UniProtKB-KW"/>
</dbReference>
<dbReference type="Pfam" id="PF03098">
    <property type="entry name" value="An_peroxidase"/>
    <property type="match status" value="2"/>
</dbReference>
<dbReference type="PROSITE" id="PS50292">
    <property type="entry name" value="PEROXIDASE_3"/>
    <property type="match status" value="1"/>
</dbReference>
<dbReference type="GO" id="GO:0020037">
    <property type="term" value="F:heme binding"/>
    <property type="evidence" value="ECO:0007669"/>
    <property type="project" value="InterPro"/>
</dbReference>
<proteinExistence type="predicted"/>
<dbReference type="Proteomes" id="UP000324222">
    <property type="component" value="Unassembled WGS sequence"/>
</dbReference>
<organism evidence="2 3">
    <name type="scientific">Portunus trituberculatus</name>
    <name type="common">Swimming crab</name>
    <name type="synonym">Neptunus trituberculatus</name>
    <dbReference type="NCBI Taxonomy" id="210409"/>
    <lineage>
        <taxon>Eukaryota</taxon>
        <taxon>Metazoa</taxon>
        <taxon>Ecdysozoa</taxon>
        <taxon>Arthropoda</taxon>
        <taxon>Crustacea</taxon>
        <taxon>Multicrustacea</taxon>
        <taxon>Malacostraca</taxon>
        <taxon>Eumalacostraca</taxon>
        <taxon>Eucarida</taxon>
        <taxon>Decapoda</taxon>
        <taxon>Pleocyemata</taxon>
        <taxon>Brachyura</taxon>
        <taxon>Eubrachyura</taxon>
        <taxon>Portunoidea</taxon>
        <taxon>Portunidae</taxon>
        <taxon>Portuninae</taxon>
        <taxon>Portunus</taxon>
    </lineage>
</organism>
<keyword evidence="1 2" id="KW-0575">Peroxidase</keyword>
<reference evidence="2 3" key="1">
    <citation type="submission" date="2019-05" db="EMBL/GenBank/DDBJ databases">
        <title>Another draft genome of Portunus trituberculatus and its Hox gene families provides insights of decapod evolution.</title>
        <authorList>
            <person name="Jeong J.-H."/>
            <person name="Song I."/>
            <person name="Kim S."/>
            <person name="Choi T."/>
            <person name="Kim D."/>
            <person name="Ryu S."/>
            <person name="Kim W."/>
        </authorList>
    </citation>
    <scope>NUCLEOTIDE SEQUENCE [LARGE SCALE GENOMIC DNA]</scope>
    <source>
        <tissue evidence="2">Muscle</tissue>
    </source>
</reference>
<dbReference type="OrthoDB" id="823504at2759"/>
<comment type="caution">
    <text evidence="2">The sequence shown here is derived from an EMBL/GenBank/DDBJ whole genome shotgun (WGS) entry which is preliminary data.</text>
</comment>
<dbReference type="AlphaFoldDB" id="A0A5B7EC46"/>
<dbReference type="EMBL" id="VSRR010002241">
    <property type="protein sequence ID" value="MPC30374.1"/>
    <property type="molecule type" value="Genomic_DNA"/>
</dbReference>
<dbReference type="InterPro" id="IPR010255">
    <property type="entry name" value="Haem_peroxidase_sf"/>
</dbReference>
<dbReference type="SUPFAM" id="SSF48113">
    <property type="entry name" value="Heme-dependent peroxidases"/>
    <property type="match status" value="1"/>
</dbReference>
<dbReference type="PANTHER" id="PTHR11475">
    <property type="entry name" value="OXIDASE/PEROXIDASE"/>
    <property type="match status" value="1"/>
</dbReference>
<sequence>MNTAFKRRLPPAYADGIDAPRVGVDGYPLPSPRIVSAHLHRDDGPHDHAVTIMAVAWGQAIDHDMTLTAETKDPITKEDPKCCEGPGHPECFPIHVPDEDPFYSLFGQNCISMVRSVPGVKYGCKLGPRSQINQISSVLDANWVYGSTNDHADQIRLHRGGLMKGYFNGYDPKIDPSMSDDFVTSAFRFGHSLLPATIERWSPGNKYISSQRLSKMLRKPYDLYKAGWCDQYIMGLVNQVAQAMDDSVTQEVTNHLFEEHDKRWGMDLAAINMQRGREHGVNSYNDYRVFCGLPRAHVFEDLLGTMSNKSVARYKHIYRHPDDIDLWSGGVSERPLPGSMIGPTFSCLIGLTFKELRFGDRFWYENQGFPSQFTPDQLEEIRKVKLSRVICDNSDDIKTMQVYAMVLPDHEINPRVACNAGILPRLDLSKWRDSHGPSPIVRPHPHF</sequence>
<dbReference type="PANTHER" id="PTHR11475:SF106">
    <property type="entry name" value="CURLY SU"/>
    <property type="match status" value="1"/>
</dbReference>
<evidence type="ECO:0000313" key="3">
    <source>
        <dbReference type="Proteomes" id="UP000324222"/>
    </source>
</evidence>